<gene>
    <name evidence="1" type="ORF">EVEC_LOCUS3171</name>
</gene>
<reference evidence="1 2" key="2">
    <citation type="submission" date="2018-10" db="EMBL/GenBank/DDBJ databases">
        <authorList>
            <consortium name="Pathogen Informatics"/>
        </authorList>
    </citation>
    <scope>NUCLEOTIDE SEQUENCE [LARGE SCALE GENOMIC DNA]</scope>
</reference>
<dbReference type="EMBL" id="UXUI01007525">
    <property type="protein sequence ID" value="VDD88028.1"/>
    <property type="molecule type" value="Genomic_DNA"/>
</dbReference>
<evidence type="ECO:0000313" key="2">
    <source>
        <dbReference type="Proteomes" id="UP000274131"/>
    </source>
</evidence>
<accession>A0A0N4V0L6</accession>
<sequence length="87" mass="9215">MKGLSNGNGKRGPQHMHFIVGHGRLEEEHPLAGEASSSGEVITGASLFCKKNLLVSPEKSTCLLAPTTTLGVVVICEESTSTPWTRP</sequence>
<dbReference type="AlphaFoldDB" id="A0A0N4V0L6"/>
<dbReference type="Proteomes" id="UP000274131">
    <property type="component" value="Unassembled WGS sequence"/>
</dbReference>
<proteinExistence type="predicted"/>
<dbReference type="WBParaSite" id="EVEC_0000346301-mRNA-1">
    <property type="protein sequence ID" value="EVEC_0000346301-mRNA-1"/>
    <property type="gene ID" value="EVEC_0000346301"/>
</dbReference>
<evidence type="ECO:0000313" key="1">
    <source>
        <dbReference type="EMBL" id="VDD88028.1"/>
    </source>
</evidence>
<organism evidence="3">
    <name type="scientific">Enterobius vermicularis</name>
    <name type="common">Human pinworm</name>
    <dbReference type="NCBI Taxonomy" id="51028"/>
    <lineage>
        <taxon>Eukaryota</taxon>
        <taxon>Metazoa</taxon>
        <taxon>Ecdysozoa</taxon>
        <taxon>Nematoda</taxon>
        <taxon>Chromadorea</taxon>
        <taxon>Rhabditida</taxon>
        <taxon>Spirurina</taxon>
        <taxon>Oxyuridomorpha</taxon>
        <taxon>Oxyuroidea</taxon>
        <taxon>Oxyuridae</taxon>
        <taxon>Enterobius</taxon>
    </lineage>
</organism>
<keyword evidence="2" id="KW-1185">Reference proteome</keyword>
<name>A0A0N4V0L6_ENTVE</name>
<reference evidence="3" key="1">
    <citation type="submission" date="2017-02" db="UniProtKB">
        <authorList>
            <consortium name="WormBaseParasite"/>
        </authorList>
    </citation>
    <scope>IDENTIFICATION</scope>
</reference>
<protein>
    <submittedName>
        <fullName evidence="1 3">Uncharacterized protein</fullName>
    </submittedName>
</protein>
<evidence type="ECO:0000313" key="3">
    <source>
        <dbReference type="WBParaSite" id="EVEC_0000346301-mRNA-1"/>
    </source>
</evidence>